<feature type="signal peptide" evidence="2">
    <location>
        <begin position="1"/>
        <end position="26"/>
    </location>
</feature>
<dbReference type="InterPro" id="IPR025392">
    <property type="entry name" value="DUF4124"/>
</dbReference>
<feature type="domain" description="DUF4124" evidence="3">
    <location>
        <begin position="16"/>
        <end position="69"/>
    </location>
</feature>
<feature type="compositionally biased region" description="Low complexity" evidence="1">
    <location>
        <begin position="107"/>
        <end position="119"/>
    </location>
</feature>
<dbReference type="EMBL" id="RCHD01000054">
    <property type="protein sequence ID" value="RLL30629.1"/>
    <property type="molecule type" value="Genomic_DNA"/>
</dbReference>
<proteinExistence type="predicted"/>
<feature type="region of interest" description="Disordered" evidence="1">
    <location>
        <begin position="38"/>
        <end position="119"/>
    </location>
</feature>
<evidence type="ECO:0000256" key="1">
    <source>
        <dbReference type="SAM" id="MobiDB-lite"/>
    </source>
</evidence>
<keyword evidence="2" id="KW-0732">Signal</keyword>
<evidence type="ECO:0000313" key="5">
    <source>
        <dbReference type="Proteomes" id="UP000267166"/>
    </source>
</evidence>
<evidence type="ECO:0000313" key="4">
    <source>
        <dbReference type="EMBL" id="RLL30629.1"/>
    </source>
</evidence>
<name>A0A498CWW8_9GAMM</name>
<feature type="compositionally biased region" description="Low complexity" evidence="1">
    <location>
        <begin position="79"/>
        <end position="98"/>
    </location>
</feature>
<dbReference type="RefSeq" id="WP_121594933.1">
    <property type="nucleotide sequence ID" value="NZ_RCHD01000054.1"/>
</dbReference>
<organism evidence="4 5">
    <name type="scientific">Acinetobacter cumulans</name>
    <dbReference type="NCBI Taxonomy" id="2136182"/>
    <lineage>
        <taxon>Bacteria</taxon>
        <taxon>Pseudomonadati</taxon>
        <taxon>Pseudomonadota</taxon>
        <taxon>Gammaproteobacteria</taxon>
        <taxon>Moraxellales</taxon>
        <taxon>Moraxellaceae</taxon>
        <taxon>Acinetobacter</taxon>
    </lineage>
</organism>
<gene>
    <name evidence="4" type="ORF">D9K80_15940</name>
</gene>
<evidence type="ECO:0000256" key="2">
    <source>
        <dbReference type="SAM" id="SignalP"/>
    </source>
</evidence>
<reference evidence="4 5" key="1">
    <citation type="submission" date="2018-09" db="EMBL/GenBank/DDBJ databases">
        <title>The draft genome of Acinetobacter sp. strains.</title>
        <authorList>
            <person name="Qin J."/>
            <person name="Feng Y."/>
            <person name="Zong Z."/>
        </authorList>
    </citation>
    <scope>NUCLEOTIDE SEQUENCE [LARGE SCALE GENOMIC DNA]</scope>
    <source>
        <strain evidence="4 5">WCHAc060003</strain>
    </source>
</reference>
<comment type="caution">
    <text evidence="4">The sequence shown here is derived from an EMBL/GenBank/DDBJ whole genome shotgun (WGS) entry which is preliminary data.</text>
</comment>
<evidence type="ECO:0000259" key="3">
    <source>
        <dbReference type="Pfam" id="PF13511"/>
    </source>
</evidence>
<dbReference type="AlphaFoldDB" id="A0A498CWW8"/>
<dbReference type="Proteomes" id="UP000267166">
    <property type="component" value="Unassembled WGS sequence"/>
</dbReference>
<sequence>MKNTYTTIGLFGLSIALASIAPSTFAQNFYKWVDAKGSTHYTATPPPSSAKKKSKVETYGWKTTPAAKANNASENEQVAAPQTAPATNTSNNNQQTQPTPIPHVGQAAPAESAPAGNAR</sequence>
<feature type="chain" id="PRO_5019844909" evidence="2">
    <location>
        <begin position="27"/>
        <end position="119"/>
    </location>
</feature>
<protein>
    <submittedName>
        <fullName evidence="4">DUF4124 domain-containing protein</fullName>
    </submittedName>
</protein>
<accession>A0A498CWW8</accession>
<dbReference type="Pfam" id="PF13511">
    <property type="entry name" value="DUF4124"/>
    <property type="match status" value="1"/>
</dbReference>